<proteinExistence type="inferred from homology"/>
<dbReference type="GO" id="GO:0006508">
    <property type="term" value="P:proteolysis"/>
    <property type="evidence" value="ECO:0007669"/>
    <property type="project" value="InterPro"/>
</dbReference>
<accession>A0AAQ4D848</accession>
<dbReference type="Pfam" id="PF05649">
    <property type="entry name" value="Peptidase_M13_N"/>
    <property type="match status" value="1"/>
</dbReference>
<dbReference type="InterPro" id="IPR024079">
    <property type="entry name" value="MetalloPept_cat_dom_sf"/>
</dbReference>
<dbReference type="InterPro" id="IPR042089">
    <property type="entry name" value="Peptidase_M13_dom_2"/>
</dbReference>
<organism evidence="4 5">
    <name type="scientific">Amblyomma americanum</name>
    <name type="common">Lone star tick</name>
    <dbReference type="NCBI Taxonomy" id="6943"/>
    <lineage>
        <taxon>Eukaryota</taxon>
        <taxon>Metazoa</taxon>
        <taxon>Ecdysozoa</taxon>
        <taxon>Arthropoda</taxon>
        <taxon>Chelicerata</taxon>
        <taxon>Arachnida</taxon>
        <taxon>Acari</taxon>
        <taxon>Parasitiformes</taxon>
        <taxon>Ixodida</taxon>
        <taxon>Ixodoidea</taxon>
        <taxon>Ixodidae</taxon>
        <taxon>Amblyomminae</taxon>
        <taxon>Amblyomma</taxon>
    </lineage>
</organism>
<dbReference type="GO" id="GO:0004222">
    <property type="term" value="F:metalloendopeptidase activity"/>
    <property type="evidence" value="ECO:0007669"/>
    <property type="project" value="InterPro"/>
</dbReference>
<feature type="region of interest" description="Disordered" evidence="2">
    <location>
        <begin position="1"/>
        <end position="26"/>
    </location>
</feature>
<dbReference type="PROSITE" id="PS51885">
    <property type="entry name" value="NEPRILYSIN"/>
    <property type="match status" value="1"/>
</dbReference>
<keyword evidence="5" id="KW-1185">Reference proteome</keyword>
<evidence type="ECO:0000259" key="3">
    <source>
        <dbReference type="Pfam" id="PF05649"/>
    </source>
</evidence>
<dbReference type="InterPro" id="IPR008753">
    <property type="entry name" value="Peptidase_M13_N"/>
</dbReference>
<evidence type="ECO:0000313" key="4">
    <source>
        <dbReference type="EMBL" id="KAK8758638.1"/>
    </source>
</evidence>
<dbReference type="Gene3D" id="3.40.390.10">
    <property type="entry name" value="Collagenase (Catalytic Domain)"/>
    <property type="match status" value="1"/>
</dbReference>
<dbReference type="SUPFAM" id="SSF55486">
    <property type="entry name" value="Metalloproteases ('zincins'), catalytic domain"/>
    <property type="match status" value="1"/>
</dbReference>
<dbReference type="InterPro" id="IPR000718">
    <property type="entry name" value="Peptidase_M13"/>
</dbReference>
<dbReference type="AlphaFoldDB" id="A0AAQ4D848"/>
<evidence type="ECO:0000256" key="1">
    <source>
        <dbReference type="ARBA" id="ARBA00007357"/>
    </source>
</evidence>
<protein>
    <recommendedName>
        <fullName evidence="3">Peptidase M13 N-terminal domain-containing protein</fullName>
    </recommendedName>
</protein>
<feature type="compositionally biased region" description="Low complexity" evidence="2">
    <location>
        <begin position="1"/>
        <end position="24"/>
    </location>
</feature>
<evidence type="ECO:0000313" key="5">
    <source>
        <dbReference type="Proteomes" id="UP001321473"/>
    </source>
</evidence>
<comment type="similarity">
    <text evidence="1">Belongs to the peptidase M13 family.</text>
</comment>
<comment type="caution">
    <text evidence="4">The sequence shown here is derived from an EMBL/GenBank/DDBJ whole genome shotgun (WGS) entry which is preliminary data.</text>
</comment>
<feature type="domain" description="Peptidase M13 N-terminal" evidence="3">
    <location>
        <begin position="62"/>
        <end position="106"/>
    </location>
</feature>
<name>A0AAQ4D848_AMBAM</name>
<sequence>MAQRATEAAENVAAKAETTSKASANNLLVEKPHGMLGAAYIQKTVAPRGERLAGLVDPVLSPCDNFYEYTCATWAEEHPVPRGAQKVSYRSSLVDYVEKKLDDMVRGRRAP</sequence>
<reference evidence="4 5" key="1">
    <citation type="journal article" date="2023" name="Arcadia Sci">
        <title>De novo assembly of a long-read Amblyomma americanum tick genome.</title>
        <authorList>
            <person name="Chou S."/>
            <person name="Poskanzer K.E."/>
            <person name="Rollins M."/>
            <person name="Thuy-Boun P.S."/>
        </authorList>
    </citation>
    <scope>NUCLEOTIDE SEQUENCE [LARGE SCALE GENOMIC DNA]</scope>
    <source>
        <strain evidence="4">F_SG_1</strain>
        <tissue evidence="4">Salivary glands</tissue>
    </source>
</reference>
<evidence type="ECO:0000256" key="2">
    <source>
        <dbReference type="SAM" id="MobiDB-lite"/>
    </source>
</evidence>
<dbReference type="Proteomes" id="UP001321473">
    <property type="component" value="Unassembled WGS sequence"/>
</dbReference>
<dbReference type="EMBL" id="JARKHS020033891">
    <property type="protein sequence ID" value="KAK8758638.1"/>
    <property type="molecule type" value="Genomic_DNA"/>
</dbReference>
<gene>
    <name evidence="4" type="ORF">V5799_003730</name>
</gene>
<dbReference type="Gene3D" id="1.10.1380.10">
    <property type="entry name" value="Neutral endopeptidase , domain2"/>
    <property type="match status" value="1"/>
</dbReference>